<comment type="caution">
    <text evidence="2">The sequence shown here is derived from an EMBL/GenBank/DDBJ whole genome shotgun (WGS) entry which is preliminary data.</text>
</comment>
<protein>
    <submittedName>
        <fullName evidence="2">Uncharacterized protein</fullName>
    </submittedName>
</protein>
<accession>K1DZJ2</accession>
<proteinExistence type="predicted"/>
<dbReference type="EMBL" id="ALWX01000071">
    <property type="protein sequence ID" value="EKA60191.1"/>
    <property type="molecule type" value="Genomic_DNA"/>
</dbReference>
<feature type="region of interest" description="Disordered" evidence="1">
    <location>
        <begin position="42"/>
        <end position="66"/>
    </location>
</feature>
<name>K1DZJ2_9MICO</name>
<organism evidence="2 3">
    <name type="scientific">Janibacter hoylei PVAS-1</name>
    <dbReference type="NCBI Taxonomy" id="1210046"/>
    <lineage>
        <taxon>Bacteria</taxon>
        <taxon>Bacillati</taxon>
        <taxon>Actinomycetota</taxon>
        <taxon>Actinomycetes</taxon>
        <taxon>Micrococcales</taxon>
        <taxon>Intrasporangiaceae</taxon>
        <taxon>Janibacter</taxon>
    </lineage>
</organism>
<sequence length="66" mass="7209">MSTSGTPADRVRAIEDDFADAMTRMYRVGNDLARLRASLVAEAETPAEWTPVAAPTPRTRRSAHPP</sequence>
<dbReference type="RefSeq" id="WP_007929179.1">
    <property type="nucleotide sequence ID" value="NZ_ALWX01000071.1"/>
</dbReference>
<evidence type="ECO:0000256" key="1">
    <source>
        <dbReference type="SAM" id="MobiDB-lite"/>
    </source>
</evidence>
<dbReference type="Proteomes" id="UP000004474">
    <property type="component" value="Unassembled WGS sequence"/>
</dbReference>
<gene>
    <name evidence="2" type="ORF">B277_14129</name>
</gene>
<dbReference type="OrthoDB" id="3729996at2"/>
<evidence type="ECO:0000313" key="3">
    <source>
        <dbReference type="Proteomes" id="UP000004474"/>
    </source>
</evidence>
<feature type="non-terminal residue" evidence="2">
    <location>
        <position position="66"/>
    </location>
</feature>
<dbReference type="AlphaFoldDB" id="K1DZJ2"/>
<reference evidence="2 3" key="1">
    <citation type="journal article" date="2012" name="J. Bacteriol.">
        <title>Genome Sequence of Janibacter hoylei MTCC8307, Isolated from the Stratospheric Air.</title>
        <authorList>
            <person name="Pawar S.P."/>
            <person name="Dhotre D.P."/>
            <person name="Shetty S.A."/>
            <person name="Chowdhury S.P."/>
            <person name="Chaudhari B.L."/>
            <person name="Shouche Y.S."/>
        </authorList>
    </citation>
    <scope>NUCLEOTIDE SEQUENCE [LARGE SCALE GENOMIC DNA]</scope>
    <source>
        <strain evidence="2 3">PVAS-1</strain>
    </source>
</reference>
<evidence type="ECO:0000313" key="2">
    <source>
        <dbReference type="EMBL" id="EKA60191.1"/>
    </source>
</evidence>